<dbReference type="Gene3D" id="1.10.510.10">
    <property type="entry name" value="Transferase(Phosphotransferase) domain 1"/>
    <property type="match status" value="1"/>
</dbReference>
<dbReference type="InterPro" id="IPR011009">
    <property type="entry name" value="Kinase-like_dom_sf"/>
</dbReference>
<proteinExistence type="inferred from homology"/>
<dbReference type="PANTHER" id="PTHR11042">
    <property type="entry name" value="EUKARYOTIC TRANSLATION INITIATION FACTOR 2-ALPHA KINASE EIF2-ALPHA KINASE -RELATED"/>
    <property type="match status" value="1"/>
</dbReference>
<dbReference type="PANTHER" id="PTHR11042:SF75">
    <property type="entry name" value="WEE1-LIKE PROTEIN KINASE 2"/>
    <property type="match status" value="1"/>
</dbReference>
<dbReference type="SUPFAM" id="SSF56112">
    <property type="entry name" value="Protein kinase-like (PK-like)"/>
    <property type="match status" value="1"/>
</dbReference>
<dbReference type="InterPro" id="IPR017164">
    <property type="entry name" value="Wee1-like_protein_kinase"/>
</dbReference>
<keyword evidence="6 13" id="KW-0067">ATP-binding</keyword>
<dbReference type="PROSITE" id="PS50011">
    <property type="entry name" value="PROTEIN_KINASE_DOM"/>
    <property type="match status" value="1"/>
</dbReference>
<feature type="binding site" evidence="15 17">
    <location>
        <position position="255"/>
    </location>
    <ligand>
        <name>ATP</name>
        <dbReference type="ChEBI" id="CHEBI:30616"/>
    </ligand>
</feature>
<dbReference type="InterPro" id="IPR008271">
    <property type="entry name" value="Ser/Thr_kinase_AS"/>
</dbReference>
<evidence type="ECO:0000256" key="15">
    <source>
        <dbReference type="PIRSR" id="PIRSR037281-2"/>
    </source>
</evidence>
<keyword evidence="5 13" id="KW-0418">Kinase</keyword>
<keyword evidence="7 16" id="KW-0460">Magnesium</keyword>
<keyword evidence="2 13" id="KW-0808">Transferase</keyword>
<evidence type="ECO:0000256" key="10">
    <source>
        <dbReference type="ARBA" id="ARBA00023242"/>
    </source>
</evidence>
<feature type="binding site" evidence="16">
    <location>
        <position position="358"/>
    </location>
    <ligand>
        <name>Mg(2+)</name>
        <dbReference type="ChEBI" id="CHEBI:18420"/>
        <label>1</label>
    </ligand>
</feature>
<evidence type="ECO:0000256" key="17">
    <source>
        <dbReference type="PROSITE-ProRule" id="PRU10141"/>
    </source>
</evidence>
<keyword evidence="10 13" id="KW-0539">Nucleus</keyword>
<dbReference type="GO" id="GO:0004715">
    <property type="term" value="F:non-membrane spanning protein tyrosine kinase activity"/>
    <property type="evidence" value="ECO:0007669"/>
    <property type="project" value="UniProtKB-UniRule"/>
</dbReference>
<evidence type="ECO:0000256" key="4">
    <source>
        <dbReference type="ARBA" id="ARBA00022741"/>
    </source>
</evidence>
<dbReference type="SMART" id="SM00220">
    <property type="entry name" value="S_TKc"/>
    <property type="match status" value="1"/>
</dbReference>
<evidence type="ECO:0000256" key="18">
    <source>
        <dbReference type="SAM" id="MobiDB-lite"/>
    </source>
</evidence>
<feature type="active site" description="Proton acceptor" evidence="14">
    <location>
        <position position="353"/>
    </location>
</feature>
<evidence type="ECO:0000259" key="19">
    <source>
        <dbReference type="PROSITE" id="PS50011"/>
    </source>
</evidence>
<evidence type="ECO:0000256" key="16">
    <source>
        <dbReference type="PIRSR" id="PIRSR037281-3"/>
    </source>
</evidence>
<evidence type="ECO:0000256" key="9">
    <source>
        <dbReference type="ARBA" id="ARBA00023137"/>
    </source>
</evidence>
<sequence length="583" mass="64626">MALVAAMNDNTVQQLDFSSCGEDENSDSSLDDWELRKEHYLDSAPETPHVLRHHAYSGVVSPSIHSSPLHYVTWRKLRLCDSPSTPKVSAGICCAAPRILCALLPSQYYGCVIFLASPTLQSLLSKSSLPSSSSKLCSGLLHFPSSADAIPHAYVPAVNVNPFTPNTFRKGSELNKRKIGRSEDNEDEAVRSRGKRNTGLLDDEDYIPPKRQAVQPSMLSRYETEFLELGRIGVGEFGTVYKCVKRLDGCLYAIKRLRRPLAGSADEQLALKEVYAHAVLGHHPHVVRYYSAWAEDDHMIIQNEYCDGGSLSDAIAEKKVHGELFGEPELRDLLLQVSMGLKYIHSSGLVHLDIKPSNIFICRQHAFSAEDNGGESEEDDDGSAPKGVVYKIGDLGHVTSSSNPQVEEGDSRFLANEVLHERYDHLPKADIFALGLTILLAAGAPHLPQNGDDWHRLRQAQLPPLPQKLTTEFLSLLKVLLDPEPTLRPSASALCRHPLLRREGAGKVAAQLRKELSVEKFRTAMLERELQAARLAFLSPQQQQLPPMQQARLQPGSLPRVDRKLVGRRVTRSMSFDCPGQYS</sequence>
<comment type="similarity">
    <text evidence="12">Belongs to the protein kinase superfamily. Ser/Thr protein kinase family. GCN2 subfamily.</text>
</comment>
<dbReference type="FunFam" id="3.30.200.20:FF:000115">
    <property type="entry name" value="Wee1-like kinase 2"/>
    <property type="match status" value="1"/>
</dbReference>
<evidence type="ECO:0000256" key="2">
    <source>
        <dbReference type="ARBA" id="ARBA00022679"/>
    </source>
</evidence>
<dbReference type="Pfam" id="PF00069">
    <property type="entry name" value="Pkinase"/>
    <property type="match status" value="1"/>
</dbReference>
<accession>A0A0P7V4A8</accession>
<name>A0A0P7V4A8_SCLFO</name>
<feature type="binding site" evidence="15">
    <location>
        <begin position="232"/>
        <end position="240"/>
    </location>
    <ligand>
        <name>ATP</name>
        <dbReference type="ChEBI" id="CHEBI:30616"/>
    </ligand>
</feature>
<comment type="catalytic activity">
    <reaction evidence="13">
        <text>L-tyrosyl-[protein] + ATP = O-phospho-L-tyrosyl-[protein] + ADP + H(+)</text>
        <dbReference type="Rhea" id="RHEA:10596"/>
        <dbReference type="Rhea" id="RHEA-COMP:10136"/>
        <dbReference type="Rhea" id="RHEA-COMP:20101"/>
        <dbReference type="ChEBI" id="CHEBI:15378"/>
        <dbReference type="ChEBI" id="CHEBI:30616"/>
        <dbReference type="ChEBI" id="CHEBI:46858"/>
        <dbReference type="ChEBI" id="CHEBI:61978"/>
        <dbReference type="ChEBI" id="CHEBI:456216"/>
        <dbReference type="EC" id="2.7.10.2"/>
    </reaction>
</comment>
<keyword evidence="9 13" id="KW-0829">Tyrosine-protein kinase</keyword>
<evidence type="ECO:0000256" key="13">
    <source>
        <dbReference type="PIRNR" id="PIRNR037281"/>
    </source>
</evidence>
<dbReference type="EMBL" id="JARO02001217">
    <property type="protein sequence ID" value="KPP76133.1"/>
    <property type="molecule type" value="Genomic_DNA"/>
</dbReference>
<dbReference type="FunFam" id="1.10.510.10:FF:000217">
    <property type="entry name" value="Wee1-like protein kinase"/>
    <property type="match status" value="1"/>
</dbReference>
<evidence type="ECO:0000256" key="5">
    <source>
        <dbReference type="ARBA" id="ARBA00022777"/>
    </source>
</evidence>
<evidence type="ECO:0000256" key="11">
    <source>
        <dbReference type="ARBA" id="ARBA00023254"/>
    </source>
</evidence>
<keyword evidence="11" id="KW-0469">Meiosis</keyword>
<feature type="binding site" evidence="16">
    <location>
        <position position="394"/>
    </location>
    <ligand>
        <name>Mg(2+)</name>
        <dbReference type="ChEBI" id="CHEBI:18420"/>
        <label>1</label>
    </ligand>
</feature>
<evidence type="ECO:0000256" key="7">
    <source>
        <dbReference type="ARBA" id="ARBA00022842"/>
    </source>
</evidence>
<evidence type="ECO:0000256" key="14">
    <source>
        <dbReference type="PIRSR" id="PIRSR037281-1"/>
    </source>
</evidence>
<dbReference type="GO" id="GO:0005634">
    <property type="term" value="C:nucleus"/>
    <property type="evidence" value="ECO:0007669"/>
    <property type="project" value="UniProtKB-SubCell"/>
</dbReference>
<evidence type="ECO:0000313" key="20">
    <source>
        <dbReference type="EMBL" id="KPP76133.1"/>
    </source>
</evidence>
<dbReference type="GO" id="GO:0005737">
    <property type="term" value="C:cytoplasm"/>
    <property type="evidence" value="ECO:0007669"/>
    <property type="project" value="TreeGrafter"/>
</dbReference>
<keyword evidence="8" id="KW-0175">Coiled coil</keyword>
<dbReference type="InterPro" id="IPR017441">
    <property type="entry name" value="Protein_kinase_ATP_BS"/>
</dbReference>
<dbReference type="GO" id="GO:0000278">
    <property type="term" value="P:mitotic cell cycle"/>
    <property type="evidence" value="ECO:0007669"/>
    <property type="project" value="InterPro"/>
</dbReference>
<evidence type="ECO:0000256" key="12">
    <source>
        <dbReference type="ARBA" id="ARBA00037982"/>
    </source>
</evidence>
<dbReference type="GO" id="GO:0005524">
    <property type="term" value="F:ATP binding"/>
    <property type="evidence" value="ECO:0007669"/>
    <property type="project" value="UniProtKB-UniRule"/>
</dbReference>
<dbReference type="AlphaFoldDB" id="A0A0P7V4A8"/>
<organism evidence="20 21">
    <name type="scientific">Scleropages formosus</name>
    <name type="common">Asian bonytongue</name>
    <name type="synonym">Osteoglossum formosum</name>
    <dbReference type="NCBI Taxonomy" id="113540"/>
    <lineage>
        <taxon>Eukaryota</taxon>
        <taxon>Metazoa</taxon>
        <taxon>Chordata</taxon>
        <taxon>Craniata</taxon>
        <taxon>Vertebrata</taxon>
        <taxon>Euteleostomi</taxon>
        <taxon>Actinopterygii</taxon>
        <taxon>Neopterygii</taxon>
        <taxon>Teleostei</taxon>
        <taxon>Osteoglossocephala</taxon>
        <taxon>Osteoglossomorpha</taxon>
        <taxon>Osteoglossiformes</taxon>
        <taxon>Osteoglossidae</taxon>
        <taxon>Scleropages</taxon>
    </lineage>
</organism>
<dbReference type="PROSITE" id="PS00108">
    <property type="entry name" value="PROTEIN_KINASE_ST"/>
    <property type="match status" value="1"/>
</dbReference>
<dbReference type="GO" id="GO:0060631">
    <property type="term" value="P:regulation of meiosis I"/>
    <property type="evidence" value="ECO:0007669"/>
    <property type="project" value="TreeGrafter"/>
</dbReference>
<comment type="cofactor">
    <cofactor evidence="16">
        <name>Mg(2+)</name>
        <dbReference type="ChEBI" id="CHEBI:18420"/>
    </cofactor>
    <text evidence="16">Binds 2 magnesium ions per subunit.</text>
</comment>
<dbReference type="PROSITE" id="PS00107">
    <property type="entry name" value="PROTEIN_KINASE_ATP"/>
    <property type="match status" value="1"/>
</dbReference>
<dbReference type="GO" id="GO:0051321">
    <property type="term" value="P:meiotic cell cycle"/>
    <property type="evidence" value="ECO:0007669"/>
    <property type="project" value="UniProtKB-KW"/>
</dbReference>
<evidence type="ECO:0000256" key="6">
    <source>
        <dbReference type="ARBA" id="ARBA00022840"/>
    </source>
</evidence>
<dbReference type="InterPro" id="IPR000719">
    <property type="entry name" value="Prot_kinase_dom"/>
</dbReference>
<feature type="compositionally biased region" description="Basic and acidic residues" evidence="18">
    <location>
        <begin position="174"/>
        <end position="191"/>
    </location>
</feature>
<feature type="region of interest" description="Disordered" evidence="18">
    <location>
        <begin position="174"/>
        <end position="206"/>
    </location>
</feature>
<dbReference type="GO" id="GO:0000287">
    <property type="term" value="F:magnesium ion binding"/>
    <property type="evidence" value="ECO:0007669"/>
    <property type="project" value="InterPro"/>
</dbReference>
<dbReference type="PIRSF" id="PIRSF037281">
    <property type="entry name" value="Wee1-like_protein_kinase"/>
    <property type="match status" value="1"/>
</dbReference>
<comment type="subcellular location">
    <subcellularLocation>
        <location evidence="1 13">Nucleus</location>
    </subcellularLocation>
</comment>
<dbReference type="InterPro" id="IPR050339">
    <property type="entry name" value="CC_SR_Kinase"/>
</dbReference>
<comment type="caution">
    <text evidence="20">The sequence shown here is derived from an EMBL/GenBank/DDBJ whole genome shotgun (WGS) entry which is preliminary data.</text>
</comment>
<gene>
    <name evidence="20" type="ORF">Z043_104551</name>
</gene>
<evidence type="ECO:0000256" key="3">
    <source>
        <dbReference type="ARBA" id="ARBA00022723"/>
    </source>
</evidence>
<evidence type="ECO:0000256" key="1">
    <source>
        <dbReference type="ARBA" id="ARBA00004123"/>
    </source>
</evidence>
<dbReference type="STRING" id="113540.ENSSFOP00015038127"/>
<comment type="similarity">
    <text evidence="13">Belongs to the protein kinase superfamily. Ser/Thr protein kinase family. WEE1 subfamily.</text>
</comment>
<keyword evidence="4 13" id="KW-0547">Nucleotide-binding</keyword>
<protein>
    <recommendedName>
        <fullName evidence="13">Wee1-like protein kinase</fullName>
        <ecNumber evidence="13">2.7.10.2</ecNumber>
    </recommendedName>
</protein>
<dbReference type="Gene3D" id="3.30.200.20">
    <property type="entry name" value="Phosphorylase Kinase, domain 1"/>
    <property type="match status" value="1"/>
</dbReference>
<keyword evidence="3 13" id="KW-0479">Metal-binding</keyword>
<evidence type="ECO:0000313" key="21">
    <source>
        <dbReference type="Proteomes" id="UP000034805"/>
    </source>
</evidence>
<evidence type="ECO:0000256" key="8">
    <source>
        <dbReference type="ARBA" id="ARBA00023054"/>
    </source>
</evidence>
<dbReference type="EC" id="2.7.10.2" evidence="13"/>
<feature type="domain" description="Protein kinase" evidence="19">
    <location>
        <begin position="226"/>
        <end position="500"/>
    </location>
</feature>
<dbReference type="Proteomes" id="UP000034805">
    <property type="component" value="Unassembled WGS sequence"/>
</dbReference>
<reference evidence="20 21" key="1">
    <citation type="submission" date="2015-08" db="EMBL/GenBank/DDBJ databases">
        <title>The genome of the Asian arowana (Scleropages formosus).</title>
        <authorList>
            <person name="Tan M.H."/>
            <person name="Gan H.M."/>
            <person name="Croft L.J."/>
            <person name="Austin C.M."/>
        </authorList>
    </citation>
    <scope>NUCLEOTIDE SEQUENCE [LARGE SCALE GENOMIC DNA]</scope>
    <source>
        <strain evidence="20">Aro1</strain>
    </source>
</reference>